<evidence type="ECO:0000313" key="8">
    <source>
        <dbReference type="EMBL" id="GAG94480.1"/>
    </source>
</evidence>
<dbReference type="InterPro" id="IPR036925">
    <property type="entry name" value="TIF_IF2_dom3_sf"/>
</dbReference>
<feature type="domain" description="Translation initiation factor IF- 2" evidence="6">
    <location>
        <begin position="160"/>
        <end position="273"/>
    </location>
</feature>
<dbReference type="InterPro" id="IPR053905">
    <property type="entry name" value="EF-G-like_DII"/>
</dbReference>
<feature type="non-terminal residue" evidence="8">
    <location>
        <position position="282"/>
    </location>
</feature>
<dbReference type="InterPro" id="IPR027417">
    <property type="entry name" value="P-loop_NTPase"/>
</dbReference>
<dbReference type="AlphaFoldDB" id="X1BHL2"/>
<dbReference type="SUPFAM" id="SSF52156">
    <property type="entry name" value="Initiation factor IF2/eIF5b, domain 3"/>
    <property type="match status" value="1"/>
</dbReference>
<reference evidence="8" key="1">
    <citation type="journal article" date="2014" name="Front. Microbiol.">
        <title>High frequency of phylogenetically diverse reductive dehalogenase-homologous genes in deep subseafloor sedimentary metagenomes.</title>
        <authorList>
            <person name="Kawai M."/>
            <person name="Futagami T."/>
            <person name="Toyoda A."/>
            <person name="Takaki Y."/>
            <person name="Nishi S."/>
            <person name="Hori S."/>
            <person name="Arai W."/>
            <person name="Tsubouchi T."/>
            <person name="Morono Y."/>
            <person name="Uchiyama I."/>
            <person name="Ito T."/>
            <person name="Fujiyama A."/>
            <person name="Inagaki F."/>
            <person name="Takami H."/>
        </authorList>
    </citation>
    <scope>NUCLEOTIDE SEQUENCE</scope>
    <source>
        <strain evidence="8">Expedition CK06-06</strain>
    </source>
</reference>
<comment type="similarity">
    <text evidence="1">Belongs to the TRAFAC class translation factor GTPase superfamily. Classic translation factor GTPase family. IF-2 subfamily.</text>
</comment>
<dbReference type="PANTHER" id="PTHR43381">
    <property type="entry name" value="TRANSLATION INITIATION FACTOR IF-2-RELATED"/>
    <property type="match status" value="1"/>
</dbReference>
<dbReference type="Gene3D" id="2.40.30.10">
    <property type="entry name" value="Translation factors"/>
    <property type="match status" value="1"/>
</dbReference>
<dbReference type="GO" id="GO:0005829">
    <property type="term" value="C:cytosol"/>
    <property type="evidence" value="ECO:0007669"/>
    <property type="project" value="TreeGrafter"/>
</dbReference>
<dbReference type="InterPro" id="IPR023115">
    <property type="entry name" value="TIF_IF2_dom3"/>
</dbReference>
<keyword evidence="5" id="KW-0342">GTP-binding</keyword>
<dbReference type="FunFam" id="3.40.50.10050:FF:000001">
    <property type="entry name" value="Translation initiation factor IF-2"/>
    <property type="match status" value="1"/>
</dbReference>
<dbReference type="PANTHER" id="PTHR43381:SF5">
    <property type="entry name" value="TR-TYPE G DOMAIN-CONTAINING PROTEIN"/>
    <property type="match status" value="1"/>
</dbReference>
<sequence>EKVKKGLTKYDLVSEEWGGETLMVEVSALQNKGIEKLLDTIALQAEVLDLKANPDIPAKGLIIETKLDKKKGIIASVLIQDGSLKIGDYFVAGLSYGKIRNLTDDKGKSIKKAGPSTPVEIIGFGKMPEAGNYFQIVPDDKLAKIIISEREDEKRSKIIEESSLSLDNLFLEMKEGKIDKLNIILKTDTQGSLDALQEATKKIKIESEEVKIDIIHAGVGNITETDVMLASASKAIIIGFNIRPDTNVQKIAKSEKVDIRLYKIIYDLIDEIKSALKGYIKP</sequence>
<keyword evidence="4" id="KW-0648">Protein biosynthesis</keyword>
<keyword evidence="2" id="KW-0396">Initiation factor</keyword>
<dbReference type="GO" id="GO:0003743">
    <property type="term" value="F:translation initiation factor activity"/>
    <property type="evidence" value="ECO:0007669"/>
    <property type="project" value="UniProtKB-KW"/>
</dbReference>
<evidence type="ECO:0000256" key="1">
    <source>
        <dbReference type="ARBA" id="ARBA00007733"/>
    </source>
</evidence>
<dbReference type="Pfam" id="PF22042">
    <property type="entry name" value="EF-G_D2"/>
    <property type="match status" value="1"/>
</dbReference>
<feature type="domain" description="Elongation factor G-like" evidence="7">
    <location>
        <begin position="57"/>
        <end position="134"/>
    </location>
</feature>
<gene>
    <name evidence="8" type="ORF">S01H4_44853</name>
</gene>
<dbReference type="SUPFAM" id="SSF50447">
    <property type="entry name" value="Translation proteins"/>
    <property type="match status" value="1"/>
</dbReference>
<evidence type="ECO:0000259" key="7">
    <source>
        <dbReference type="Pfam" id="PF22042"/>
    </source>
</evidence>
<dbReference type="CDD" id="cd03702">
    <property type="entry name" value="IF2_mtIF2_II"/>
    <property type="match status" value="1"/>
</dbReference>
<evidence type="ECO:0000259" key="6">
    <source>
        <dbReference type="Pfam" id="PF11987"/>
    </source>
</evidence>
<dbReference type="FunFam" id="2.40.30.10:FF:000054">
    <property type="entry name" value="Translation initiation factor IF-2"/>
    <property type="match status" value="1"/>
</dbReference>
<dbReference type="GO" id="GO:0005525">
    <property type="term" value="F:GTP binding"/>
    <property type="evidence" value="ECO:0007669"/>
    <property type="project" value="UniProtKB-KW"/>
</dbReference>
<protein>
    <submittedName>
        <fullName evidence="8">Uncharacterized protein</fullName>
    </submittedName>
</protein>
<name>X1BHL2_9ZZZZ</name>
<dbReference type="Gene3D" id="3.40.50.300">
    <property type="entry name" value="P-loop containing nucleotide triphosphate hydrolases"/>
    <property type="match status" value="1"/>
</dbReference>
<evidence type="ECO:0000256" key="2">
    <source>
        <dbReference type="ARBA" id="ARBA00022540"/>
    </source>
</evidence>
<comment type="caution">
    <text evidence="8">The sequence shown here is derived from an EMBL/GenBank/DDBJ whole genome shotgun (WGS) entry which is preliminary data.</text>
</comment>
<accession>X1BHL2</accession>
<evidence type="ECO:0000256" key="4">
    <source>
        <dbReference type="ARBA" id="ARBA00022917"/>
    </source>
</evidence>
<evidence type="ECO:0000256" key="3">
    <source>
        <dbReference type="ARBA" id="ARBA00022741"/>
    </source>
</evidence>
<evidence type="ECO:0000256" key="5">
    <source>
        <dbReference type="ARBA" id="ARBA00023134"/>
    </source>
</evidence>
<dbReference type="Pfam" id="PF11987">
    <property type="entry name" value="IF-2"/>
    <property type="match status" value="1"/>
</dbReference>
<proteinExistence type="inferred from homology"/>
<organism evidence="8">
    <name type="scientific">marine sediment metagenome</name>
    <dbReference type="NCBI Taxonomy" id="412755"/>
    <lineage>
        <taxon>unclassified sequences</taxon>
        <taxon>metagenomes</taxon>
        <taxon>ecological metagenomes</taxon>
    </lineage>
</organism>
<feature type="non-terminal residue" evidence="8">
    <location>
        <position position="1"/>
    </location>
</feature>
<dbReference type="InterPro" id="IPR044145">
    <property type="entry name" value="IF2_II"/>
</dbReference>
<dbReference type="InterPro" id="IPR009000">
    <property type="entry name" value="Transl_B-barrel_sf"/>
</dbReference>
<keyword evidence="3" id="KW-0547">Nucleotide-binding</keyword>
<dbReference type="Gene3D" id="3.40.50.10050">
    <property type="entry name" value="Translation initiation factor IF- 2, domain 3"/>
    <property type="match status" value="1"/>
</dbReference>
<dbReference type="InterPro" id="IPR015760">
    <property type="entry name" value="TIF_IF2"/>
</dbReference>
<dbReference type="EMBL" id="BART01024915">
    <property type="protein sequence ID" value="GAG94480.1"/>
    <property type="molecule type" value="Genomic_DNA"/>
</dbReference>